<evidence type="ECO:0000313" key="2">
    <source>
        <dbReference type="Proteomes" id="UP000663873"/>
    </source>
</evidence>
<evidence type="ECO:0000313" key="1">
    <source>
        <dbReference type="EMBL" id="CAF4942354.1"/>
    </source>
</evidence>
<protein>
    <submittedName>
        <fullName evidence="1">Uncharacterized protein</fullName>
    </submittedName>
</protein>
<gene>
    <name evidence="1" type="ORF">UJA718_LOCUS47382</name>
</gene>
<sequence>KAVRGLRCFLFGRKLMAVKQELDAHNSSSIQVKF</sequence>
<reference evidence="1" key="1">
    <citation type="submission" date="2021-02" db="EMBL/GenBank/DDBJ databases">
        <authorList>
            <person name="Nowell W R."/>
        </authorList>
    </citation>
    <scope>NUCLEOTIDE SEQUENCE</scope>
</reference>
<dbReference type="Proteomes" id="UP000663873">
    <property type="component" value="Unassembled WGS sequence"/>
</dbReference>
<organism evidence="1 2">
    <name type="scientific">Rotaria socialis</name>
    <dbReference type="NCBI Taxonomy" id="392032"/>
    <lineage>
        <taxon>Eukaryota</taxon>
        <taxon>Metazoa</taxon>
        <taxon>Spiralia</taxon>
        <taxon>Gnathifera</taxon>
        <taxon>Rotifera</taxon>
        <taxon>Eurotatoria</taxon>
        <taxon>Bdelloidea</taxon>
        <taxon>Philodinida</taxon>
        <taxon>Philodinidae</taxon>
        <taxon>Rotaria</taxon>
    </lineage>
</organism>
<dbReference type="EMBL" id="CAJOBP010089579">
    <property type="protein sequence ID" value="CAF4942354.1"/>
    <property type="molecule type" value="Genomic_DNA"/>
</dbReference>
<proteinExistence type="predicted"/>
<keyword evidence="2" id="KW-1185">Reference proteome</keyword>
<name>A0A821XAS2_9BILA</name>
<dbReference type="AlphaFoldDB" id="A0A821XAS2"/>
<feature type="non-terminal residue" evidence="1">
    <location>
        <position position="1"/>
    </location>
</feature>
<comment type="caution">
    <text evidence="1">The sequence shown here is derived from an EMBL/GenBank/DDBJ whole genome shotgun (WGS) entry which is preliminary data.</text>
</comment>
<accession>A0A821XAS2</accession>